<accession>V4AWI5</accession>
<dbReference type="RefSeq" id="XP_009049846.1">
    <property type="nucleotide sequence ID" value="XM_009051598.1"/>
</dbReference>
<dbReference type="GO" id="GO:0007218">
    <property type="term" value="P:neuropeptide signaling pathway"/>
    <property type="evidence" value="ECO:0007669"/>
    <property type="project" value="TreeGrafter"/>
</dbReference>
<feature type="region of interest" description="Disordered" evidence="6">
    <location>
        <begin position="348"/>
        <end position="384"/>
    </location>
</feature>
<dbReference type="CDD" id="cd00637">
    <property type="entry name" value="7tm_classA_rhodopsin-like"/>
    <property type="match status" value="1"/>
</dbReference>
<evidence type="ECO:0000313" key="8">
    <source>
        <dbReference type="EMBL" id="ESO99355.1"/>
    </source>
</evidence>
<dbReference type="AlphaFoldDB" id="V4AWI5"/>
<dbReference type="CTD" id="20237739"/>
<feature type="transmembrane region" description="Helical" evidence="7">
    <location>
        <begin position="48"/>
        <end position="73"/>
    </location>
</feature>
<feature type="transmembrane region" description="Helical" evidence="7">
    <location>
        <begin position="85"/>
        <end position="106"/>
    </location>
</feature>
<reference evidence="8 9" key="1">
    <citation type="journal article" date="2013" name="Nature">
        <title>Insights into bilaterian evolution from three spiralian genomes.</title>
        <authorList>
            <person name="Simakov O."/>
            <person name="Marletaz F."/>
            <person name="Cho S.J."/>
            <person name="Edsinger-Gonzales E."/>
            <person name="Havlak P."/>
            <person name="Hellsten U."/>
            <person name="Kuo D.H."/>
            <person name="Larsson T."/>
            <person name="Lv J."/>
            <person name="Arendt D."/>
            <person name="Savage R."/>
            <person name="Osoegawa K."/>
            <person name="de Jong P."/>
            <person name="Grimwood J."/>
            <person name="Chapman J.A."/>
            <person name="Shapiro H."/>
            <person name="Aerts A."/>
            <person name="Otillar R.P."/>
            <person name="Terry A.Y."/>
            <person name="Boore J.L."/>
            <person name="Grigoriev I.V."/>
            <person name="Lindberg D.R."/>
            <person name="Seaver E.C."/>
            <person name="Weisblat D.A."/>
            <person name="Putnam N.H."/>
            <person name="Rokhsar D.S."/>
        </authorList>
    </citation>
    <scope>NUCLEOTIDE SEQUENCE [LARGE SCALE GENOMIC DNA]</scope>
</reference>
<comment type="subcellular location">
    <subcellularLocation>
        <location evidence="1">Cell membrane</location>
        <topology evidence="1">Multi-pass membrane protein</topology>
    </subcellularLocation>
</comment>
<evidence type="ECO:0000256" key="3">
    <source>
        <dbReference type="ARBA" id="ARBA00023040"/>
    </source>
</evidence>
<evidence type="ECO:0000256" key="7">
    <source>
        <dbReference type="SAM" id="Phobius"/>
    </source>
</evidence>
<gene>
    <name evidence="8" type="ORF">LOTGIDRAFT_158442</name>
</gene>
<feature type="transmembrane region" description="Helical" evidence="7">
    <location>
        <begin position="243"/>
        <end position="268"/>
    </location>
</feature>
<keyword evidence="9" id="KW-1185">Reference proteome</keyword>
<keyword evidence="7" id="KW-1133">Transmembrane helix</keyword>
<dbReference type="GeneID" id="20237739"/>
<feature type="transmembrane region" description="Helical" evidence="7">
    <location>
        <begin position="209"/>
        <end position="231"/>
    </location>
</feature>
<dbReference type="GO" id="GO:0005886">
    <property type="term" value="C:plasma membrane"/>
    <property type="evidence" value="ECO:0007669"/>
    <property type="project" value="UniProtKB-SubCell"/>
</dbReference>
<keyword evidence="4" id="KW-0675">Receptor</keyword>
<keyword evidence="5" id="KW-0807">Transducer</keyword>
<keyword evidence="7" id="KW-0472">Membrane</keyword>
<dbReference type="OrthoDB" id="10380841at2759"/>
<dbReference type="OMA" id="QRCPNES"/>
<evidence type="ECO:0000256" key="5">
    <source>
        <dbReference type="ARBA" id="ARBA00023224"/>
    </source>
</evidence>
<dbReference type="KEGG" id="lgi:LOTGIDRAFT_158442"/>
<evidence type="ECO:0000313" key="9">
    <source>
        <dbReference type="Proteomes" id="UP000030746"/>
    </source>
</evidence>
<organism evidence="8 9">
    <name type="scientific">Lottia gigantea</name>
    <name type="common">Giant owl limpet</name>
    <dbReference type="NCBI Taxonomy" id="225164"/>
    <lineage>
        <taxon>Eukaryota</taxon>
        <taxon>Metazoa</taxon>
        <taxon>Spiralia</taxon>
        <taxon>Lophotrochozoa</taxon>
        <taxon>Mollusca</taxon>
        <taxon>Gastropoda</taxon>
        <taxon>Patellogastropoda</taxon>
        <taxon>Lottioidea</taxon>
        <taxon>Lottiidae</taxon>
        <taxon>Lottia</taxon>
    </lineage>
</organism>
<feature type="transmembrane region" description="Helical" evidence="7">
    <location>
        <begin position="15"/>
        <end position="36"/>
    </location>
</feature>
<evidence type="ECO:0000256" key="6">
    <source>
        <dbReference type="SAM" id="MobiDB-lite"/>
    </source>
</evidence>
<evidence type="ECO:0000256" key="1">
    <source>
        <dbReference type="ARBA" id="ARBA00004651"/>
    </source>
</evidence>
<feature type="compositionally biased region" description="Polar residues" evidence="6">
    <location>
        <begin position="355"/>
        <end position="384"/>
    </location>
</feature>
<keyword evidence="7" id="KW-0812">Transmembrane</keyword>
<dbReference type="Gene3D" id="1.20.1070.10">
    <property type="entry name" value="Rhodopsin 7-helix transmembrane proteins"/>
    <property type="match status" value="1"/>
</dbReference>
<evidence type="ECO:0008006" key="10">
    <source>
        <dbReference type="Google" id="ProtNLM"/>
    </source>
</evidence>
<sequence length="384" mass="42217">MGHEFIMINYTTLGGFYTLFAVFGTITNIGVIVTILKNPKLRTSGMYFPVIMLAVVDFLTSIFICSIAAYRYLSLSGVSCNLSLATAYMSYIFEAITMYGMVLLYVNHIMHIKTPNETRQKHCGVAWTIVVLLGCTVIFAVTINFLSNFKSCILTLTRSSVIGLSVGVYFLPLAVLCLGGLIMIVLHSSNNGRQPTIMNSNSMPTSQQARFPAHLIVAGFIISFTVGPSYILSCLNVYNAGSWYINMVIGFSMFSSSKSCILPFVWLLDSHYRFSMSSMFGKSNNIANTSTTMMAYNNYSAYPQQISYGPPQNFQGAPQNAYGRPQVQYGTANTEYVNFQNVYGNPQIGHGNDQGYGTPQTENGPQSGLNGQNDLPNKSFENSG</sequence>
<evidence type="ECO:0000256" key="4">
    <source>
        <dbReference type="ARBA" id="ARBA00023170"/>
    </source>
</evidence>
<feature type="transmembrane region" description="Helical" evidence="7">
    <location>
        <begin position="166"/>
        <end position="188"/>
    </location>
</feature>
<dbReference type="PANTHER" id="PTHR24229">
    <property type="entry name" value="NEUROPEPTIDES RECEPTOR"/>
    <property type="match status" value="1"/>
</dbReference>
<feature type="transmembrane region" description="Helical" evidence="7">
    <location>
        <begin position="126"/>
        <end position="146"/>
    </location>
</feature>
<name>V4AWI5_LOTGI</name>
<dbReference type="GO" id="GO:0042923">
    <property type="term" value="F:neuropeptide binding"/>
    <property type="evidence" value="ECO:0007669"/>
    <property type="project" value="TreeGrafter"/>
</dbReference>
<keyword evidence="2" id="KW-1003">Cell membrane</keyword>
<dbReference type="SUPFAM" id="SSF81321">
    <property type="entry name" value="Family A G protein-coupled receptor-like"/>
    <property type="match status" value="1"/>
</dbReference>
<proteinExistence type="predicted"/>
<keyword evidence="3" id="KW-0297">G-protein coupled receptor</keyword>
<dbReference type="Proteomes" id="UP000030746">
    <property type="component" value="Unassembled WGS sequence"/>
</dbReference>
<evidence type="ECO:0000256" key="2">
    <source>
        <dbReference type="ARBA" id="ARBA00022475"/>
    </source>
</evidence>
<dbReference type="GO" id="GO:0004930">
    <property type="term" value="F:G protein-coupled receptor activity"/>
    <property type="evidence" value="ECO:0007669"/>
    <property type="project" value="UniProtKB-KW"/>
</dbReference>
<protein>
    <recommendedName>
        <fullName evidence="10">G-protein coupled receptors family 1 profile domain-containing protein</fullName>
    </recommendedName>
</protein>
<dbReference type="GO" id="GO:0043005">
    <property type="term" value="C:neuron projection"/>
    <property type="evidence" value="ECO:0007669"/>
    <property type="project" value="TreeGrafter"/>
</dbReference>
<dbReference type="EMBL" id="KB201037">
    <property type="protein sequence ID" value="ESO99355.1"/>
    <property type="molecule type" value="Genomic_DNA"/>
</dbReference>
<dbReference type="HOGENOM" id="CLU_720215_0_0_1"/>
<dbReference type="PANTHER" id="PTHR24229:SF40">
    <property type="entry name" value="ALLATOSTATIN C RECEPTOR 1-RELATED"/>
    <property type="match status" value="1"/>
</dbReference>